<keyword evidence="1" id="KW-0472">Membrane</keyword>
<keyword evidence="1" id="KW-0812">Transmembrane</keyword>
<dbReference type="Proteomes" id="UP000095485">
    <property type="component" value="Unassembled WGS sequence"/>
</dbReference>
<dbReference type="RefSeq" id="WP_055282437.1">
    <property type="nucleotide sequence ID" value="NZ_CZAY01000006.1"/>
</dbReference>
<sequence length="261" mass="30523">MKEKKVIDYTRTYRRIGADKKKCILYIVILILLGFLLMWTQIDDLTRMICKICAGVLKKYEPHMYVGIRSETYPLFGKISYLSAETVYPGIQISLINAGISLGVIILLACLPWKGRPLAIYLILCSAIHLINSLWFVFGEKYFPYTLTVYSKLYMLQEIGIWVMFFVMTVMVTGIIGDRGVIYKLLTLLAIMLYSIVFGTVRYAIFIWLLYRFSVIYMAFFYFMIGPMFDFLYLVMIYAVFVNRMIGVYDSRKGKEVWKWS</sequence>
<feature type="transmembrane region" description="Helical" evidence="1">
    <location>
        <begin position="23"/>
        <end position="42"/>
    </location>
</feature>
<dbReference type="GeneID" id="96228374"/>
<evidence type="ECO:0000256" key="1">
    <source>
        <dbReference type="SAM" id="Phobius"/>
    </source>
</evidence>
<evidence type="ECO:0000313" key="2">
    <source>
        <dbReference type="EMBL" id="CUP40469.1"/>
    </source>
</evidence>
<dbReference type="AlphaFoldDB" id="A0A174N3D8"/>
<feature type="transmembrane region" description="Helical" evidence="1">
    <location>
        <begin position="217"/>
        <end position="242"/>
    </location>
</feature>
<feature type="transmembrane region" description="Helical" evidence="1">
    <location>
        <begin position="91"/>
        <end position="111"/>
    </location>
</feature>
<feature type="transmembrane region" description="Helical" evidence="1">
    <location>
        <begin position="188"/>
        <end position="211"/>
    </location>
</feature>
<dbReference type="EMBL" id="CZAY01000006">
    <property type="protein sequence ID" value="CUP40469.1"/>
    <property type="molecule type" value="Genomic_DNA"/>
</dbReference>
<feature type="transmembrane region" description="Helical" evidence="1">
    <location>
        <begin position="118"/>
        <end position="139"/>
    </location>
</feature>
<accession>A0A174N3D8</accession>
<name>A0A174N3D8_9FIRM</name>
<protein>
    <submittedName>
        <fullName evidence="2">Uncharacterized protein</fullName>
    </submittedName>
</protein>
<dbReference type="OrthoDB" id="2059303at2"/>
<keyword evidence="1" id="KW-1133">Transmembrane helix</keyword>
<organism evidence="2 3">
    <name type="scientific">Dorea longicatena</name>
    <dbReference type="NCBI Taxonomy" id="88431"/>
    <lineage>
        <taxon>Bacteria</taxon>
        <taxon>Bacillati</taxon>
        <taxon>Bacillota</taxon>
        <taxon>Clostridia</taxon>
        <taxon>Lachnospirales</taxon>
        <taxon>Lachnospiraceae</taxon>
        <taxon>Dorea</taxon>
    </lineage>
</organism>
<proteinExistence type="predicted"/>
<feature type="transmembrane region" description="Helical" evidence="1">
    <location>
        <begin position="159"/>
        <end position="176"/>
    </location>
</feature>
<evidence type="ECO:0000313" key="3">
    <source>
        <dbReference type="Proteomes" id="UP000095485"/>
    </source>
</evidence>
<gene>
    <name evidence="2" type="ORF">ERS852526_01081</name>
</gene>
<reference evidence="2 3" key="1">
    <citation type="submission" date="2015-09" db="EMBL/GenBank/DDBJ databases">
        <authorList>
            <consortium name="Pathogen Informatics"/>
        </authorList>
    </citation>
    <scope>NUCLEOTIDE SEQUENCE [LARGE SCALE GENOMIC DNA]</scope>
    <source>
        <strain evidence="2 3">2789STDY5834914</strain>
    </source>
</reference>